<dbReference type="Proteomes" id="UP000322634">
    <property type="component" value="Unassembled WGS sequence"/>
</dbReference>
<reference evidence="2 3" key="1">
    <citation type="submission" date="2019-08" db="EMBL/GenBank/DDBJ databases">
        <title>Actinomadura sp. nov. CYP1-5 isolated from mountain soil.</title>
        <authorList>
            <person name="Songsumanus A."/>
            <person name="Kuncharoen N."/>
            <person name="Kudo T."/>
            <person name="Yuki M."/>
            <person name="Igarashi Y."/>
            <person name="Tanasupawat S."/>
        </authorList>
    </citation>
    <scope>NUCLEOTIDE SEQUENCE [LARGE SCALE GENOMIC DNA]</scope>
    <source>
        <strain evidence="2 3">GKU157</strain>
    </source>
</reference>
<dbReference type="Gene3D" id="3.10.180.10">
    <property type="entry name" value="2,3-Dihydroxybiphenyl 1,2-Dioxygenase, domain 1"/>
    <property type="match status" value="1"/>
</dbReference>
<dbReference type="InterPro" id="IPR037523">
    <property type="entry name" value="VOC_core"/>
</dbReference>
<dbReference type="OrthoDB" id="197463at2"/>
<comment type="caution">
    <text evidence="2">The sequence shown here is derived from an EMBL/GenBank/DDBJ whole genome shotgun (WGS) entry which is preliminary data.</text>
</comment>
<organism evidence="2 3">
    <name type="scientific">Actinomadura syzygii</name>
    <dbReference type="NCBI Taxonomy" id="1427538"/>
    <lineage>
        <taxon>Bacteria</taxon>
        <taxon>Bacillati</taxon>
        <taxon>Actinomycetota</taxon>
        <taxon>Actinomycetes</taxon>
        <taxon>Streptosporangiales</taxon>
        <taxon>Thermomonosporaceae</taxon>
        <taxon>Actinomadura</taxon>
    </lineage>
</organism>
<dbReference type="SUPFAM" id="SSF54593">
    <property type="entry name" value="Glyoxalase/Bleomycin resistance protein/Dihydroxybiphenyl dioxygenase"/>
    <property type="match status" value="1"/>
</dbReference>
<keyword evidence="3" id="KW-1185">Reference proteome</keyword>
<dbReference type="PANTHER" id="PTHR36437:SF2">
    <property type="entry name" value="GLYOXALASE_BLEOMYCIN RESISTANCE PROTEIN_DIOXYGENASE"/>
    <property type="match status" value="1"/>
</dbReference>
<dbReference type="AlphaFoldDB" id="A0A5D0U693"/>
<accession>A0A5D0U693</accession>
<gene>
    <name evidence="2" type="ORF">FXF65_21795</name>
</gene>
<dbReference type="PANTHER" id="PTHR36437">
    <property type="entry name" value="GLYOXALASE/BLEOMYCIN RESISTANCE PROTEIN/DIOXYGENASE"/>
    <property type="match status" value="1"/>
</dbReference>
<proteinExistence type="predicted"/>
<dbReference type="RefSeq" id="WP_148351836.1">
    <property type="nucleotide sequence ID" value="NZ_JBHSBF010000034.1"/>
</dbReference>
<evidence type="ECO:0000313" key="2">
    <source>
        <dbReference type="EMBL" id="TYC13142.1"/>
    </source>
</evidence>
<protein>
    <submittedName>
        <fullName evidence="2">Glyoxalase</fullName>
    </submittedName>
</protein>
<dbReference type="InterPro" id="IPR004360">
    <property type="entry name" value="Glyas_Fos-R_dOase_dom"/>
</dbReference>
<dbReference type="PROSITE" id="PS51819">
    <property type="entry name" value="VOC"/>
    <property type="match status" value="1"/>
</dbReference>
<evidence type="ECO:0000313" key="3">
    <source>
        <dbReference type="Proteomes" id="UP000322634"/>
    </source>
</evidence>
<dbReference type="EMBL" id="VSFF01000008">
    <property type="protein sequence ID" value="TYC13142.1"/>
    <property type="molecule type" value="Genomic_DNA"/>
</dbReference>
<sequence>MLEAIAYASVFVSDQDKALDFYTNVLGFERRLENPTPDGPRFLTVGLPGQDFQLVLWPGTPGQAQPIKSHIPGAYTIDTDDFEREHQELTSRGVRFETEVMEYPWGSLAIFQDPDGNRLQLRGLRKAAS</sequence>
<name>A0A5D0U693_9ACTN</name>
<feature type="domain" description="VOC" evidence="1">
    <location>
        <begin position="4"/>
        <end position="124"/>
    </location>
</feature>
<dbReference type="Pfam" id="PF00903">
    <property type="entry name" value="Glyoxalase"/>
    <property type="match status" value="1"/>
</dbReference>
<dbReference type="InterPro" id="IPR029068">
    <property type="entry name" value="Glyas_Bleomycin-R_OHBP_Dase"/>
</dbReference>
<evidence type="ECO:0000259" key="1">
    <source>
        <dbReference type="PROSITE" id="PS51819"/>
    </source>
</evidence>